<accession>A0ABS4J258</accession>
<keyword evidence="2" id="KW-0641">Proline biosynthesis</keyword>
<evidence type="ECO:0000256" key="1">
    <source>
        <dbReference type="ARBA" id="ARBA00005525"/>
    </source>
</evidence>
<dbReference type="PANTHER" id="PTHR11645:SF51">
    <property type="entry name" value="COME OPERON PROTEIN 4"/>
    <property type="match status" value="1"/>
</dbReference>
<dbReference type="Gene3D" id="1.10.3730.10">
    <property type="entry name" value="ProC C-terminal domain-like"/>
    <property type="match status" value="1"/>
</dbReference>
<dbReference type="InterPro" id="IPR029036">
    <property type="entry name" value="P5CR_dimer"/>
</dbReference>
<keyword evidence="6" id="KW-1185">Reference proteome</keyword>
<proteinExistence type="inferred from homology"/>
<comment type="caution">
    <text evidence="5">The sequence shown here is derived from an EMBL/GenBank/DDBJ whole genome shotgun (WGS) entry which is preliminary data.</text>
</comment>
<dbReference type="Pfam" id="PF14748">
    <property type="entry name" value="P5CR_dimer"/>
    <property type="match status" value="1"/>
</dbReference>
<dbReference type="SUPFAM" id="SSF51735">
    <property type="entry name" value="NAD(P)-binding Rossmann-fold domains"/>
    <property type="match status" value="1"/>
</dbReference>
<comment type="subcellular location">
    <subcellularLocation>
        <location evidence="2">Cytoplasm</location>
    </subcellularLocation>
</comment>
<evidence type="ECO:0000256" key="2">
    <source>
        <dbReference type="HAMAP-Rule" id="MF_01925"/>
    </source>
</evidence>
<evidence type="ECO:0000313" key="6">
    <source>
        <dbReference type="Proteomes" id="UP001519287"/>
    </source>
</evidence>
<dbReference type="PIRSF" id="PIRSF000193">
    <property type="entry name" value="Pyrrol-5-carb_rd"/>
    <property type="match status" value="1"/>
</dbReference>
<dbReference type="RefSeq" id="WP_209974276.1">
    <property type="nucleotide sequence ID" value="NZ_JAGGLB010000015.1"/>
</dbReference>
<comment type="similarity">
    <text evidence="1 2">Belongs to the pyrroline-5-carboxylate reductase family.</text>
</comment>
<feature type="domain" description="Pyrroline-5-carboxylate reductase catalytic N-terminal" evidence="3">
    <location>
        <begin position="3"/>
        <end position="96"/>
    </location>
</feature>
<evidence type="ECO:0000313" key="5">
    <source>
        <dbReference type="EMBL" id="MBP1992894.1"/>
    </source>
</evidence>
<dbReference type="PANTHER" id="PTHR11645">
    <property type="entry name" value="PYRROLINE-5-CARBOXYLATE REDUCTASE"/>
    <property type="match status" value="1"/>
</dbReference>
<comment type="catalytic activity">
    <reaction evidence="2">
        <text>L-proline + NAD(+) = (S)-1-pyrroline-5-carboxylate + NADH + 2 H(+)</text>
        <dbReference type="Rhea" id="RHEA:14105"/>
        <dbReference type="ChEBI" id="CHEBI:15378"/>
        <dbReference type="ChEBI" id="CHEBI:17388"/>
        <dbReference type="ChEBI" id="CHEBI:57540"/>
        <dbReference type="ChEBI" id="CHEBI:57945"/>
        <dbReference type="ChEBI" id="CHEBI:60039"/>
        <dbReference type="EC" id="1.5.1.2"/>
    </reaction>
</comment>
<dbReference type="Gene3D" id="3.40.50.720">
    <property type="entry name" value="NAD(P)-binding Rossmann-like Domain"/>
    <property type="match status" value="1"/>
</dbReference>
<evidence type="ECO:0000259" key="3">
    <source>
        <dbReference type="Pfam" id="PF03807"/>
    </source>
</evidence>
<keyword evidence="2" id="KW-0560">Oxidoreductase</keyword>
<keyword evidence="2" id="KW-0028">Amino-acid biosynthesis</keyword>
<dbReference type="NCBIfam" id="NF005814">
    <property type="entry name" value="PRK07680.1"/>
    <property type="match status" value="1"/>
</dbReference>
<keyword evidence="2" id="KW-0521">NADP</keyword>
<dbReference type="EMBL" id="JAGGLB010000015">
    <property type="protein sequence ID" value="MBP1992894.1"/>
    <property type="molecule type" value="Genomic_DNA"/>
</dbReference>
<evidence type="ECO:0000259" key="4">
    <source>
        <dbReference type="Pfam" id="PF14748"/>
    </source>
</evidence>
<dbReference type="EC" id="1.5.1.2" evidence="2"/>
<dbReference type="HAMAP" id="MF_01925">
    <property type="entry name" value="P5C_reductase"/>
    <property type="match status" value="1"/>
</dbReference>
<protein>
    <recommendedName>
        <fullName evidence="2">Pyrroline-5-carboxylate reductase</fullName>
        <shortName evidence="2">P5C reductase</shortName>
        <shortName evidence="2">P5CR</shortName>
        <ecNumber evidence="2">1.5.1.2</ecNumber>
    </recommendedName>
    <alternativeName>
        <fullName evidence="2">PCA reductase</fullName>
    </alternativeName>
</protein>
<dbReference type="SUPFAM" id="SSF48179">
    <property type="entry name" value="6-phosphogluconate dehydrogenase C-terminal domain-like"/>
    <property type="match status" value="1"/>
</dbReference>
<name>A0ABS4J258_9BACL</name>
<organism evidence="5 6">
    <name type="scientific">Paenibacillus eucommiae</name>
    <dbReference type="NCBI Taxonomy" id="1355755"/>
    <lineage>
        <taxon>Bacteria</taxon>
        <taxon>Bacillati</taxon>
        <taxon>Bacillota</taxon>
        <taxon>Bacilli</taxon>
        <taxon>Bacillales</taxon>
        <taxon>Paenibacillaceae</taxon>
        <taxon>Paenibacillus</taxon>
    </lineage>
</organism>
<comment type="function">
    <text evidence="2">Catalyzes the reduction of 1-pyrroline-5-carboxylate (PCA) to L-proline.</text>
</comment>
<reference evidence="5 6" key="1">
    <citation type="submission" date="2021-03" db="EMBL/GenBank/DDBJ databases">
        <title>Genomic Encyclopedia of Type Strains, Phase IV (KMG-IV): sequencing the most valuable type-strain genomes for metagenomic binning, comparative biology and taxonomic classification.</title>
        <authorList>
            <person name="Goeker M."/>
        </authorList>
    </citation>
    <scope>NUCLEOTIDE SEQUENCE [LARGE SCALE GENOMIC DNA]</scope>
    <source>
        <strain evidence="5 6">DSM 26048</strain>
    </source>
</reference>
<dbReference type="Proteomes" id="UP001519287">
    <property type="component" value="Unassembled WGS sequence"/>
</dbReference>
<feature type="domain" description="Pyrroline-5-carboxylate reductase dimerisation" evidence="4">
    <location>
        <begin position="159"/>
        <end position="262"/>
    </location>
</feature>
<gene>
    <name evidence="2" type="primary">proC</name>
    <name evidence="5" type="ORF">J2Z66_004507</name>
</gene>
<comment type="catalytic activity">
    <reaction evidence="2">
        <text>L-proline + NADP(+) = (S)-1-pyrroline-5-carboxylate + NADPH + 2 H(+)</text>
        <dbReference type="Rhea" id="RHEA:14109"/>
        <dbReference type="ChEBI" id="CHEBI:15378"/>
        <dbReference type="ChEBI" id="CHEBI:17388"/>
        <dbReference type="ChEBI" id="CHEBI:57783"/>
        <dbReference type="ChEBI" id="CHEBI:58349"/>
        <dbReference type="ChEBI" id="CHEBI:60039"/>
        <dbReference type="EC" id="1.5.1.2"/>
    </reaction>
</comment>
<dbReference type="InterPro" id="IPR000304">
    <property type="entry name" value="Pyrroline-COOH_reductase"/>
</dbReference>
<dbReference type="InterPro" id="IPR008927">
    <property type="entry name" value="6-PGluconate_DH-like_C_sf"/>
</dbReference>
<dbReference type="PROSITE" id="PS00521">
    <property type="entry name" value="P5CR"/>
    <property type="match status" value="1"/>
</dbReference>
<keyword evidence="2" id="KW-0963">Cytoplasm</keyword>
<dbReference type="InterPro" id="IPR053790">
    <property type="entry name" value="P5CR-like_CS"/>
</dbReference>
<sequence>MKAGFIGTGSMGSILIESFIHSGALLPDQIIAGNRTISKVEELAHKYQGLQIAQSNIEVVHGSEIIFLCIKPNEYKKVIDDIQNEVLPHQIVVSITSSILLKHLQQLLPAKISKAIPSITNFVLSGVTLCMHGDRMQPEDQELLEHLFANISSPIRVSEEHTRISSDLSSCGPAFLANVIQCFIDAAVAETGISAEEATFLASEMALGTGKLLTTGGFSPSTLQRRVCVPGGITAEGIRIMNENLSGMFNKVIQATHAKYEEDLEKAELLFAAKL</sequence>
<comment type="pathway">
    <text evidence="2">Amino-acid biosynthesis; L-proline biosynthesis; L-proline from L-glutamate 5-semialdehyde: step 1/1.</text>
</comment>
<dbReference type="InterPro" id="IPR036291">
    <property type="entry name" value="NAD(P)-bd_dom_sf"/>
</dbReference>
<dbReference type="InterPro" id="IPR028939">
    <property type="entry name" value="P5C_Rdtase_cat_N"/>
</dbReference>
<dbReference type="Pfam" id="PF03807">
    <property type="entry name" value="F420_oxidored"/>
    <property type="match status" value="1"/>
</dbReference>